<organism evidence="1 2">
    <name type="scientific">Eretmocerus hayati</name>
    <dbReference type="NCBI Taxonomy" id="131215"/>
    <lineage>
        <taxon>Eukaryota</taxon>
        <taxon>Metazoa</taxon>
        <taxon>Ecdysozoa</taxon>
        <taxon>Arthropoda</taxon>
        <taxon>Hexapoda</taxon>
        <taxon>Insecta</taxon>
        <taxon>Pterygota</taxon>
        <taxon>Neoptera</taxon>
        <taxon>Endopterygota</taxon>
        <taxon>Hymenoptera</taxon>
        <taxon>Apocrita</taxon>
        <taxon>Proctotrupomorpha</taxon>
        <taxon>Chalcidoidea</taxon>
        <taxon>Aphelinidae</taxon>
        <taxon>Aphelininae</taxon>
        <taxon>Eretmocerus</taxon>
    </lineage>
</organism>
<keyword evidence="2" id="KW-1185">Reference proteome</keyword>
<evidence type="ECO:0000313" key="2">
    <source>
        <dbReference type="Proteomes" id="UP001239111"/>
    </source>
</evidence>
<comment type="caution">
    <text evidence="1">The sequence shown here is derived from an EMBL/GenBank/DDBJ whole genome shotgun (WGS) entry which is preliminary data.</text>
</comment>
<sequence>MASDEPDRDCNPTGCKDGSSFFDSSCPCSVIDPRERAAVCKLDRYELEDRYLRALEELSSWKKLANSQEDKIKRLATKLLRFGANPHGLSPVAVELSLDHDKLLQLQADNAKLKEKLCVVKNQLANGKIFQRSPSRPRKLSLGTSSAPLTCRSENSRLKTSSCQCVSSRTGADGNDVQNYCLRIQELEVEKKQLLSRISELEAELCCHQSSNRREKVAENVEYIRLWRQMKRQNEKLSDSEAANETLREQVDHLKKLLDEACKHKEQICQELDSEREQVARLDESICQARASQAELRASQAELREREQRIADLKGELQILQHHNKELLELSSKFGRIEQENCELKRKLADQCASETSLRQAVCKEKANTDALQAANEELLAKLNELQCNIDTMTIKLVEQNKKFDARKQEQSANTNPCCSAAAPDMSPEERRLEEEMQNCKKCCEEDYLRQKAELERINNQTTVDVSTQTESAKSKKNSVVESYDRNKNEIHLPPNGNSLSREGMLKLLEKVQINTPLESHDITRIGSSRPISNLESLLFGDTNY</sequence>
<dbReference type="Proteomes" id="UP001239111">
    <property type="component" value="Chromosome 3"/>
</dbReference>
<evidence type="ECO:0000313" key="1">
    <source>
        <dbReference type="EMBL" id="KAJ8674083.1"/>
    </source>
</evidence>
<gene>
    <name evidence="1" type="ORF">QAD02_005345</name>
</gene>
<dbReference type="EMBL" id="CM056743">
    <property type="protein sequence ID" value="KAJ8674083.1"/>
    <property type="molecule type" value="Genomic_DNA"/>
</dbReference>
<reference evidence="1" key="1">
    <citation type="submission" date="2023-04" db="EMBL/GenBank/DDBJ databases">
        <title>A chromosome-level genome assembly of the parasitoid wasp Eretmocerus hayati.</title>
        <authorList>
            <person name="Zhong Y."/>
            <person name="Liu S."/>
            <person name="Liu Y."/>
        </authorList>
    </citation>
    <scope>NUCLEOTIDE SEQUENCE</scope>
    <source>
        <strain evidence="1">ZJU_SS_LIU_2023</strain>
    </source>
</reference>
<accession>A0ACC2NT92</accession>
<protein>
    <submittedName>
        <fullName evidence="1">Uncharacterized protein</fullName>
    </submittedName>
</protein>
<proteinExistence type="predicted"/>
<name>A0ACC2NT92_9HYME</name>